<keyword evidence="13" id="KW-1185">Reference proteome</keyword>
<dbReference type="FunFam" id="3.40.50.300:FF:000179">
    <property type="entry name" value="ABC transporter G family member 34"/>
    <property type="match status" value="1"/>
</dbReference>
<dbReference type="InterPro" id="IPR027417">
    <property type="entry name" value="P-loop_NTPase"/>
</dbReference>
<dbReference type="InterPro" id="IPR013581">
    <property type="entry name" value="PDR_assoc"/>
</dbReference>
<keyword evidence="6" id="KW-0547">Nucleotide-binding</keyword>
<protein>
    <recommendedName>
        <fullName evidence="11">ABC transporter domain-containing protein</fullName>
    </recommendedName>
</protein>
<dbReference type="InterPro" id="IPR043926">
    <property type="entry name" value="ABCG_dom"/>
</dbReference>
<dbReference type="PROSITE" id="PS50893">
    <property type="entry name" value="ABC_TRANSPORTER_2"/>
    <property type="match status" value="1"/>
</dbReference>
<keyword evidence="7" id="KW-0067">ATP-binding</keyword>
<dbReference type="Gene3D" id="3.40.50.300">
    <property type="entry name" value="P-loop containing nucleotide triphosphate hydrolases"/>
    <property type="match status" value="1"/>
</dbReference>
<evidence type="ECO:0000256" key="1">
    <source>
        <dbReference type="ARBA" id="ARBA00004141"/>
    </source>
</evidence>
<dbReference type="SUPFAM" id="SSF52540">
    <property type="entry name" value="P-loop containing nucleoside triphosphate hydrolases"/>
    <property type="match status" value="1"/>
</dbReference>
<dbReference type="Pfam" id="PF19055">
    <property type="entry name" value="ABC2_membrane_7"/>
    <property type="match status" value="1"/>
</dbReference>
<dbReference type="GO" id="GO:0140359">
    <property type="term" value="F:ABC-type transporter activity"/>
    <property type="evidence" value="ECO:0007669"/>
    <property type="project" value="InterPro"/>
</dbReference>
<comment type="subcellular location">
    <subcellularLocation>
        <location evidence="1">Membrane</location>
        <topology evidence="1">Multi-pass membrane protein</topology>
    </subcellularLocation>
</comment>
<feature type="transmembrane region" description="Helical" evidence="10">
    <location>
        <begin position="382"/>
        <end position="403"/>
    </location>
</feature>
<feature type="transmembrane region" description="Helical" evidence="10">
    <location>
        <begin position="683"/>
        <end position="704"/>
    </location>
</feature>
<feature type="transmembrane region" description="Helical" evidence="10">
    <location>
        <begin position="605"/>
        <end position="630"/>
    </location>
</feature>
<reference evidence="12" key="1">
    <citation type="journal article" date="2023" name="Plant J.">
        <title>The genome of the king protea, Protea cynaroides.</title>
        <authorList>
            <person name="Chang J."/>
            <person name="Duong T.A."/>
            <person name="Schoeman C."/>
            <person name="Ma X."/>
            <person name="Roodt D."/>
            <person name="Barker N."/>
            <person name="Li Z."/>
            <person name="Van de Peer Y."/>
            <person name="Mizrachi E."/>
        </authorList>
    </citation>
    <scope>NUCLEOTIDE SEQUENCE</scope>
    <source>
        <tissue evidence="12">Young leaves</tissue>
    </source>
</reference>
<evidence type="ECO:0000256" key="2">
    <source>
        <dbReference type="ARBA" id="ARBA00006012"/>
    </source>
</evidence>
<evidence type="ECO:0000313" key="13">
    <source>
        <dbReference type="Proteomes" id="UP001141806"/>
    </source>
</evidence>
<evidence type="ECO:0000256" key="10">
    <source>
        <dbReference type="SAM" id="Phobius"/>
    </source>
</evidence>
<dbReference type="InterPro" id="IPR013525">
    <property type="entry name" value="ABC2_TM"/>
</dbReference>
<dbReference type="GO" id="GO:0005886">
    <property type="term" value="C:plasma membrane"/>
    <property type="evidence" value="ECO:0007669"/>
    <property type="project" value="UniProtKB-ARBA"/>
</dbReference>
<evidence type="ECO:0000259" key="11">
    <source>
        <dbReference type="PROSITE" id="PS50893"/>
    </source>
</evidence>
<dbReference type="Proteomes" id="UP001141806">
    <property type="component" value="Unassembled WGS sequence"/>
</dbReference>
<dbReference type="Pfam" id="PF01061">
    <property type="entry name" value="ABC2_membrane"/>
    <property type="match status" value="1"/>
</dbReference>
<keyword evidence="3" id="KW-0813">Transport</keyword>
<keyword evidence="8 10" id="KW-1133">Transmembrane helix</keyword>
<dbReference type="EMBL" id="JAMYWD010000003">
    <property type="protein sequence ID" value="KAJ4976200.1"/>
    <property type="molecule type" value="Genomic_DNA"/>
</dbReference>
<evidence type="ECO:0000256" key="4">
    <source>
        <dbReference type="ARBA" id="ARBA00022692"/>
    </source>
</evidence>
<name>A0A9Q0QYC7_9MAGN</name>
<dbReference type="InterPro" id="IPR034001">
    <property type="entry name" value="ABCG_PDR_1"/>
</dbReference>
<evidence type="ECO:0000256" key="7">
    <source>
        <dbReference type="ARBA" id="ARBA00022840"/>
    </source>
</evidence>
<dbReference type="OrthoDB" id="66620at2759"/>
<feature type="domain" description="ABC transporter" evidence="11">
    <location>
        <begin position="8"/>
        <end position="286"/>
    </location>
</feature>
<feature type="transmembrane region" description="Helical" evidence="10">
    <location>
        <begin position="499"/>
        <end position="517"/>
    </location>
</feature>
<dbReference type="InterPro" id="IPR003439">
    <property type="entry name" value="ABC_transporter-like_ATP-bd"/>
</dbReference>
<evidence type="ECO:0000256" key="9">
    <source>
        <dbReference type="ARBA" id="ARBA00023136"/>
    </source>
</evidence>
<evidence type="ECO:0000256" key="5">
    <source>
        <dbReference type="ARBA" id="ARBA00022737"/>
    </source>
</evidence>
<proteinExistence type="inferred from homology"/>
<evidence type="ECO:0000256" key="8">
    <source>
        <dbReference type="ARBA" id="ARBA00022989"/>
    </source>
</evidence>
<sequence>MLKRSANMTLVDFTKLWGSKSQTANINILHDISGVIKPGRMALLLGPPGCGKTTLMLALSGKLNQALKVTGDISYNGHRLEEFVPQKTAAYISQHDLHIAEMTVRETLDFSACCQGVGSRAEIMVDVSRGEKQAGILPDPDVDIYMKAISVEGTGKTIQTDYILKILGLDICADSMVGDAMRRGISGGQKKRVTTGEMIVGPTKALFMDEISTGLDSSTTYQIVTCLQHLVHLTDATTLISLLQPAPETYNLFDDIILMAEGKTVYHGPRIYILEFFELCGFRCPERKGAADFLQEVVSRKDQAQYWYLKHKPYKYVSVDEFREKFKTFHVGQKLDEELSDPYDKSQSHKNALSFSLYSLSKWELFKACMGREYLLMRRNSFVYVFKSTQIFIIASITMTVFLRTRMAVDSAHANYYLGALFYGLIMILVDGMPELSMTVSRLAVFYKQRDSYFYPAWAYAIPSALVKVPVSVMQSLIWTALTYYVIGYSPEFGRFLRQFILLFAMHLMAISMFRFVASVCRTLVASMTAGTLTLLTIFLFGGFVIPHPYMPSWIQWGFWISPLTYGEIGISLNEFLAPRWEKMSTNTTLGQQVLQSRGLDFRSYFYWISLAALFGFAILFNVGYALALTFLKRKLIFVLLTSSCYITIKCLKFLGKIAIQMIKSFSCLSAPKKKKKKKKKKINAISVMAPILTSIGCPNFSFIV</sequence>
<dbReference type="GO" id="GO:0016887">
    <property type="term" value="F:ATP hydrolysis activity"/>
    <property type="evidence" value="ECO:0007669"/>
    <property type="project" value="InterPro"/>
</dbReference>
<evidence type="ECO:0000256" key="6">
    <source>
        <dbReference type="ARBA" id="ARBA00022741"/>
    </source>
</evidence>
<feature type="transmembrane region" description="Helical" evidence="10">
    <location>
        <begin position="636"/>
        <end position="655"/>
    </location>
</feature>
<dbReference type="AlphaFoldDB" id="A0A9Q0QYC7"/>
<dbReference type="CDD" id="cd03233">
    <property type="entry name" value="ABCG_PDR_domain1"/>
    <property type="match status" value="1"/>
</dbReference>
<dbReference type="InterPro" id="IPR003593">
    <property type="entry name" value="AAA+_ATPase"/>
</dbReference>
<feature type="transmembrane region" description="Helical" evidence="10">
    <location>
        <begin position="524"/>
        <end position="545"/>
    </location>
</feature>
<gene>
    <name evidence="12" type="ORF">NE237_001306</name>
</gene>
<dbReference type="Pfam" id="PF08370">
    <property type="entry name" value="PDR_assoc"/>
    <property type="match status" value="1"/>
</dbReference>
<organism evidence="12 13">
    <name type="scientific">Protea cynaroides</name>
    <dbReference type="NCBI Taxonomy" id="273540"/>
    <lineage>
        <taxon>Eukaryota</taxon>
        <taxon>Viridiplantae</taxon>
        <taxon>Streptophyta</taxon>
        <taxon>Embryophyta</taxon>
        <taxon>Tracheophyta</taxon>
        <taxon>Spermatophyta</taxon>
        <taxon>Magnoliopsida</taxon>
        <taxon>Proteales</taxon>
        <taxon>Proteaceae</taxon>
        <taxon>Protea</taxon>
    </lineage>
</organism>
<evidence type="ECO:0000256" key="3">
    <source>
        <dbReference type="ARBA" id="ARBA00022448"/>
    </source>
</evidence>
<dbReference type="Pfam" id="PF00005">
    <property type="entry name" value="ABC_tran"/>
    <property type="match status" value="1"/>
</dbReference>
<keyword evidence="4 10" id="KW-0812">Transmembrane</keyword>
<feature type="transmembrane region" description="Helical" evidence="10">
    <location>
        <begin position="415"/>
        <end position="436"/>
    </location>
</feature>
<accession>A0A9Q0QYC7</accession>
<comment type="similarity">
    <text evidence="2">Belongs to the ABC transporter superfamily. ABCG family. PDR (TC 3.A.1.205) subfamily.</text>
</comment>
<dbReference type="PANTHER" id="PTHR19241">
    <property type="entry name" value="ATP-BINDING CASSETTE TRANSPORTER"/>
    <property type="match status" value="1"/>
</dbReference>
<feature type="transmembrane region" description="Helical" evidence="10">
    <location>
        <begin position="457"/>
        <end position="487"/>
    </location>
</feature>
<feature type="transmembrane region" description="Helical" evidence="10">
    <location>
        <begin position="557"/>
        <end position="577"/>
    </location>
</feature>
<keyword evidence="9 10" id="KW-0472">Membrane</keyword>
<keyword evidence="5" id="KW-0677">Repeat</keyword>
<dbReference type="SMART" id="SM00382">
    <property type="entry name" value="AAA"/>
    <property type="match status" value="1"/>
</dbReference>
<dbReference type="GO" id="GO:0005524">
    <property type="term" value="F:ATP binding"/>
    <property type="evidence" value="ECO:0007669"/>
    <property type="project" value="UniProtKB-KW"/>
</dbReference>
<comment type="caution">
    <text evidence="12">The sequence shown here is derived from an EMBL/GenBank/DDBJ whole genome shotgun (WGS) entry which is preliminary data.</text>
</comment>
<evidence type="ECO:0000313" key="12">
    <source>
        <dbReference type="EMBL" id="KAJ4976200.1"/>
    </source>
</evidence>